<comment type="catalytic activity">
    <reaction evidence="6">
        <text>L-serine + acetyl-CoA = O-acetyl-L-serine + CoA</text>
        <dbReference type="Rhea" id="RHEA:24560"/>
        <dbReference type="ChEBI" id="CHEBI:33384"/>
        <dbReference type="ChEBI" id="CHEBI:57287"/>
        <dbReference type="ChEBI" id="CHEBI:57288"/>
        <dbReference type="ChEBI" id="CHEBI:58340"/>
        <dbReference type="EC" id="2.3.1.30"/>
    </reaction>
</comment>
<evidence type="ECO:0000313" key="7">
    <source>
        <dbReference type="EMBL" id="VFB18894.1"/>
    </source>
</evidence>
<dbReference type="EMBL" id="CAACYJ010000024">
    <property type="protein sequence ID" value="VFB18894.1"/>
    <property type="molecule type" value="Genomic_DNA"/>
</dbReference>
<evidence type="ECO:0000256" key="4">
    <source>
        <dbReference type="ARBA" id="ARBA00022679"/>
    </source>
</evidence>
<reference evidence="7 8" key="1">
    <citation type="submission" date="2019-02" db="EMBL/GenBank/DDBJ databases">
        <authorList>
            <consortium name="Pathogen Informatics"/>
        </authorList>
    </citation>
    <scope>NUCLEOTIDE SEQUENCE [LARGE SCALE GENOMIC DNA]</scope>
    <source>
        <strain evidence="7 8">3012STDY7103891</strain>
    </source>
</reference>
<evidence type="ECO:0000256" key="6">
    <source>
        <dbReference type="ARBA" id="ARBA00049486"/>
    </source>
</evidence>
<evidence type="ECO:0000256" key="3">
    <source>
        <dbReference type="ARBA" id="ARBA00022605"/>
    </source>
</evidence>
<dbReference type="AlphaFoldDB" id="A0A449IHL1"/>
<dbReference type="Proteomes" id="UP000330809">
    <property type="component" value="Unassembled WGS sequence"/>
</dbReference>
<evidence type="ECO:0000256" key="2">
    <source>
        <dbReference type="ARBA" id="ARBA00013266"/>
    </source>
</evidence>
<dbReference type="GO" id="GO:0008652">
    <property type="term" value="P:amino acid biosynthetic process"/>
    <property type="evidence" value="ECO:0007669"/>
    <property type="project" value="UniProtKB-KW"/>
</dbReference>
<evidence type="ECO:0000256" key="5">
    <source>
        <dbReference type="ARBA" id="ARBA00023315"/>
    </source>
</evidence>
<dbReference type="SUPFAM" id="SSF51161">
    <property type="entry name" value="Trimeric LpxA-like enzymes"/>
    <property type="match status" value="1"/>
</dbReference>
<dbReference type="PANTHER" id="PTHR42811">
    <property type="entry name" value="SERINE ACETYLTRANSFERASE"/>
    <property type="match status" value="1"/>
</dbReference>
<dbReference type="Pfam" id="PF00132">
    <property type="entry name" value="Hexapep"/>
    <property type="match status" value="1"/>
</dbReference>
<dbReference type="CDD" id="cd03354">
    <property type="entry name" value="LbH_SAT"/>
    <property type="match status" value="1"/>
</dbReference>
<dbReference type="NCBIfam" id="NF041874">
    <property type="entry name" value="EPS_EpsC"/>
    <property type="match status" value="1"/>
</dbReference>
<dbReference type="GO" id="GO:0009001">
    <property type="term" value="F:serine O-acetyltransferase activity"/>
    <property type="evidence" value="ECO:0007669"/>
    <property type="project" value="UniProtKB-EC"/>
</dbReference>
<evidence type="ECO:0000256" key="1">
    <source>
        <dbReference type="ARBA" id="ARBA00007274"/>
    </source>
</evidence>
<sequence>MSDRSNPWQLQAIVCQLRAARNQWRTQNGRVSGEQGGRELPSRAAMADILEALCGALFPMRLGPVDLREESEDFYVGHTLDVALNALLTQARLELRYVARQGGLQDEGVDATATLLIQDFALALPGLRSILDTDVLAAYHGDPAARSVDEVLLCYPGILAVIHHRLAHHLYRAGLPLLARISAEIAHSATGIDIHPGAQIGRSFFIDHGTGVVIGETAIIGERVRIYQAVTLGAKRFPADESGQLQKGHPRHPIVEDDVVIYAGATILGRITIGQGSTIGGNVWLTRSVPAGSNLTQANLLHDDGTQK</sequence>
<keyword evidence="3" id="KW-0028">Amino-acid biosynthesis</keyword>
<protein>
    <recommendedName>
        <fullName evidence="2">serine O-acetyltransferase</fullName>
        <ecNumber evidence="2">2.3.1.30</ecNumber>
    </recommendedName>
</protein>
<dbReference type="InterPro" id="IPR045304">
    <property type="entry name" value="LbH_SAT"/>
</dbReference>
<dbReference type="InterPro" id="IPR011004">
    <property type="entry name" value="Trimer_LpxA-like_sf"/>
</dbReference>
<keyword evidence="5 7" id="KW-0012">Acyltransferase</keyword>
<comment type="similarity">
    <text evidence="1">Belongs to the transferase hexapeptide repeat family.</text>
</comment>
<dbReference type="EC" id="2.3.1.30" evidence="2"/>
<dbReference type="Gene3D" id="1.10.3130.10">
    <property type="entry name" value="serine acetyltransferase, domain 1"/>
    <property type="match status" value="1"/>
</dbReference>
<dbReference type="InterPro" id="IPR001451">
    <property type="entry name" value="Hexapep"/>
</dbReference>
<name>A0A449IHL1_PSEFR</name>
<dbReference type="RefSeq" id="WP_133144127.1">
    <property type="nucleotide sequence ID" value="NZ_CAACYJ010000024.1"/>
</dbReference>
<accession>A0A449IHL1</accession>
<dbReference type="Gene3D" id="2.160.10.10">
    <property type="entry name" value="Hexapeptide repeat proteins"/>
    <property type="match status" value="1"/>
</dbReference>
<dbReference type="InterPro" id="IPR042122">
    <property type="entry name" value="Ser_AcTrfase_N_sf"/>
</dbReference>
<gene>
    <name evidence="7" type="primary">srpH</name>
    <name evidence="7" type="ORF">NCTC10754_01461</name>
</gene>
<organism evidence="7 8">
    <name type="scientific">Pseudomonas fragi</name>
    <dbReference type="NCBI Taxonomy" id="296"/>
    <lineage>
        <taxon>Bacteria</taxon>
        <taxon>Pseudomonadati</taxon>
        <taxon>Pseudomonadota</taxon>
        <taxon>Gammaproteobacteria</taxon>
        <taxon>Pseudomonadales</taxon>
        <taxon>Pseudomonadaceae</taxon>
        <taxon>Pseudomonas</taxon>
    </lineage>
</organism>
<proteinExistence type="inferred from homology"/>
<dbReference type="InterPro" id="IPR053376">
    <property type="entry name" value="Serine_acetyltransferase"/>
</dbReference>
<evidence type="ECO:0000313" key="8">
    <source>
        <dbReference type="Proteomes" id="UP000330809"/>
    </source>
</evidence>
<keyword evidence="4 7" id="KW-0808">Transferase</keyword>
<dbReference type="FunFam" id="2.160.10.10:FF:000015">
    <property type="entry name" value="Serine acetyltransferase, plasmid"/>
    <property type="match status" value="1"/>
</dbReference>